<evidence type="ECO:0000313" key="2">
    <source>
        <dbReference type="Proteomes" id="UP000003900"/>
    </source>
</evidence>
<dbReference type="EMBL" id="AHKH01000064">
    <property type="protein sequence ID" value="EHQ60554.1"/>
    <property type="molecule type" value="Genomic_DNA"/>
</dbReference>
<keyword evidence="2" id="KW-1185">Reference proteome</keyword>
<proteinExistence type="predicted"/>
<gene>
    <name evidence="1" type="ORF">PDENDC454_19478</name>
</gene>
<reference evidence="1 2" key="1">
    <citation type="journal article" date="2012" name="J. Bacteriol.">
        <title>Genome Sequence of the Pattern-Forming Social Bacterium Paenibacillus dendritiformis C454 Chiral Morphotype.</title>
        <authorList>
            <person name="Sirota-Madi A."/>
            <person name="Olender T."/>
            <person name="Helman Y."/>
            <person name="Brainis I."/>
            <person name="Finkelshtein A."/>
            <person name="Roth D."/>
            <person name="Hagai E."/>
            <person name="Leshkowitz D."/>
            <person name="Brodsky L."/>
            <person name="Galatenko V."/>
            <person name="Nikolaev V."/>
            <person name="Gutnick D.L."/>
            <person name="Lancet D."/>
            <person name="Ben-Jacob E."/>
        </authorList>
    </citation>
    <scope>NUCLEOTIDE SEQUENCE [LARGE SCALE GENOMIC DNA]</scope>
    <source>
        <strain evidence="1 2">C454</strain>
    </source>
</reference>
<protein>
    <submittedName>
        <fullName evidence="1">Uncharacterized protein</fullName>
    </submittedName>
</protein>
<sequence>MSTGTNVPGRPPRYTASSQETCLYRSTFISLRGIGNVFRPRAALRYRLRRANAAAWLQGELRLVQDMESRHD</sequence>
<evidence type="ECO:0000313" key="1">
    <source>
        <dbReference type="EMBL" id="EHQ60554.1"/>
    </source>
</evidence>
<dbReference type="Proteomes" id="UP000003900">
    <property type="component" value="Unassembled WGS sequence"/>
</dbReference>
<organism evidence="1 2">
    <name type="scientific">Paenibacillus dendritiformis C454</name>
    <dbReference type="NCBI Taxonomy" id="1131935"/>
    <lineage>
        <taxon>Bacteria</taxon>
        <taxon>Bacillati</taxon>
        <taxon>Bacillota</taxon>
        <taxon>Bacilli</taxon>
        <taxon>Bacillales</taxon>
        <taxon>Paenibacillaceae</taxon>
        <taxon>Paenibacillus</taxon>
    </lineage>
</organism>
<dbReference type="AlphaFoldDB" id="H3SK18"/>
<accession>H3SK18</accession>
<comment type="caution">
    <text evidence="1">The sequence shown here is derived from an EMBL/GenBank/DDBJ whole genome shotgun (WGS) entry which is preliminary data.</text>
</comment>
<name>H3SK18_9BACL</name>